<dbReference type="InterPro" id="IPR000994">
    <property type="entry name" value="Pept_M24"/>
</dbReference>
<dbReference type="InterPro" id="IPR036005">
    <property type="entry name" value="Creatinase/aminopeptidase-like"/>
</dbReference>
<evidence type="ECO:0000313" key="2">
    <source>
        <dbReference type="EMBL" id="KIH82845.1"/>
    </source>
</evidence>
<dbReference type="Proteomes" id="UP000031535">
    <property type="component" value="Unassembled WGS sequence"/>
</dbReference>
<evidence type="ECO:0000259" key="1">
    <source>
        <dbReference type="Pfam" id="PF00557"/>
    </source>
</evidence>
<dbReference type="EMBL" id="JXDG01000042">
    <property type="protein sequence ID" value="KIH82845.1"/>
    <property type="molecule type" value="Genomic_DNA"/>
</dbReference>
<dbReference type="Pfam" id="PF00557">
    <property type="entry name" value="Peptidase_M24"/>
    <property type="match status" value="1"/>
</dbReference>
<accession>A0A0C2I7E4</accession>
<proteinExistence type="predicted"/>
<feature type="domain" description="Peptidase M24" evidence="1">
    <location>
        <begin position="4"/>
        <end position="202"/>
    </location>
</feature>
<keyword evidence="3" id="KW-1185">Reference proteome</keyword>
<protein>
    <submittedName>
        <fullName evidence="2">Iron-sulfur cluster-binding protein</fullName>
    </submittedName>
</protein>
<name>A0A0C2I7E4_9PSED</name>
<dbReference type="STRING" id="226910.UCMB321_3300"/>
<dbReference type="AlphaFoldDB" id="A0A0C2I7E4"/>
<dbReference type="RefSeq" id="WP_245220817.1">
    <property type="nucleotide sequence ID" value="NZ_JXDG01000042.1"/>
</dbReference>
<dbReference type="SUPFAM" id="SSF55920">
    <property type="entry name" value="Creatinase/aminopeptidase"/>
    <property type="match status" value="1"/>
</dbReference>
<sequence length="209" mass="23810">MMTVRQMTRYAIQEIARRVQPGMVEEDAVEMAKDVLAEHAMLRGWHEVYVRFGSNTTKTFGEASEPGMVLGADDIFLIDIGPTWKEWEGDGGDTFVTGSNPDMAHCATDAREIFHDVRRHWLSTQATGKALYEFALACAEQRGWELNMDLSGHRLADFPHASIYPGPMADITFTPSRQLWVLEIHIRNKEHTFGAFFEDMLLEDTYFFA</sequence>
<reference evidence="2 3" key="1">
    <citation type="submission" date="2015-01" db="EMBL/GenBank/DDBJ databases">
        <title>Complete genome of Pseudomonas batumici UCM B-321 producer of the batumin antibiotic with strong antistaphilococcal and potential anticancer activity.</title>
        <authorList>
            <person name="Klochko V.V."/>
            <person name="Zelena L.B."/>
            <person name="Elena K.A."/>
            <person name="Reva O.N."/>
        </authorList>
    </citation>
    <scope>NUCLEOTIDE SEQUENCE [LARGE SCALE GENOMIC DNA]</scope>
    <source>
        <strain evidence="2 3">UCM B-321</strain>
    </source>
</reference>
<evidence type="ECO:0000313" key="3">
    <source>
        <dbReference type="Proteomes" id="UP000031535"/>
    </source>
</evidence>
<dbReference type="Gene3D" id="3.90.230.10">
    <property type="entry name" value="Creatinase/methionine aminopeptidase superfamily"/>
    <property type="match status" value="1"/>
</dbReference>
<gene>
    <name evidence="2" type="ORF">UCMB321_3300</name>
</gene>
<dbReference type="PATRIC" id="fig|226910.6.peg.3289"/>
<comment type="caution">
    <text evidence="2">The sequence shown here is derived from an EMBL/GenBank/DDBJ whole genome shotgun (WGS) entry which is preliminary data.</text>
</comment>
<organism evidence="2 3">
    <name type="scientific">Pseudomonas batumici</name>
    <dbReference type="NCBI Taxonomy" id="226910"/>
    <lineage>
        <taxon>Bacteria</taxon>
        <taxon>Pseudomonadati</taxon>
        <taxon>Pseudomonadota</taxon>
        <taxon>Gammaproteobacteria</taxon>
        <taxon>Pseudomonadales</taxon>
        <taxon>Pseudomonadaceae</taxon>
        <taxon>Pseudomonas</taxon>
    </lineage>
</organism>